<sequence length="457" mass="49115">MPQDTFTLLSHLYTDSSQQEVFSEEATIDSWLRVEAALAQGQASVGVLSQNDADAITAAATLDNVDPHRLWASAKNVGYPILGIVREISRVLPSGPDGRVHYGATTQDIMDTGLVLQLVASLDLLRNQVEDCGNAIASVVSKHRKTIMPARTHAQHAVPTTLGASLATVLDEFTRHLQRLAETRTRLATVSLSGAGGTSAAYGTKATQVREAVARSLNLSHSVVPWHTSRDRLAEFGHLYAEISATCARLARNIVDLSRTEIGEVYEKFDSHRGASSTMPQKVNPISSEAIIGLSQTVSGLASTMSRIQEAGHERAAGEWQLEWEVLPRIAVLTGSAVVETTDLATGLRVDPERMKANLALDHGLIMAEAHMISLAEPLGRERAHDLVYEASQRARRDNETLTTALLAEARAADLDDSVTSVITGAEGYLGEAATIAAKAIEHWTTVRQSPGVGSDR</sequence>
<evidence type="ECO:0000313" key="5">
    <source>
        <dbReference type="Proteomes" id="UP000023703"/>
    </source>
</evidence>
<protein>
    <submittedName>
        <fullName evidence="4">Putative adenylosuccinate lyase</fullName>
    </submittedName>
</protein>
<dbReference type="InterPro" id="IPR000362">
    <property type="entry name" value="Fumarate_lyase_fam"/>
</dbReference>
<dbReference type="InterPro" id="IPR008948">
    <property type="entry name" value="L-Aspartase-like"/>
</dbReference>
<keyword evidence="1 4" id="KW-0456">Lyase</keyword>
<dbReference type="SMART" id="SM00998">
    <property type="entry name" value="ADSL_C"/>
    <property type="match status" value="1"/>
</dbReference>
<dbReference type="eggNOG" id="COG0015">
    <property type="taxonomic scope" value="Bacteria"/>
</dbReference>
<dbReference type="InterPro" id="IPR019468">
    <property type="entry name" value="AdenyloSucc_lyase_C"/>
</dbReference>
<dbReference type="Gene3D" id="1.20.200.10">
    <property type="entry name" value="Fumarase/aspartase (Central domain)"/>
    <property type="match status" value="1"/>
</dbReference>
<organism evidence="4 5">
    <name type="scientific">Corynebacterium glyciniphilum AJ 3170</name>
    <dbReference type="NCBI Taxonomy" id="1404245"/>
    <lineage>
        <taxon>Bacteria</taxon>
        <taxon>Bacillati</taxon>
        <taxon>Actinomycetota</taxon>
        <taxon>Actinomycetes</taxon>
        <taxon>Mycobacteriales</taxon>
        <taxon>Corynebacteriaceae</taxon>
        <taxon>Corynebacterium</taxon>
    </lineage>
</organism>
<dbReference type="CDD" id="cd01597">
    <property type="entry name" value="pCLME"/>
    <property type="match status" value="1"/>
</dbReference>
<dbReference type="STRING" id="1404245.CGLY_11720"/>
<accession>X5DU62</accession>
<dbReference type="PRINTS" id="PR00149">
    <property type="entry name" value="FUMRATELYASE"/>
</dbReference>
<proteinExistence type="inferred from homology"/>
<evidence type="ECO:0000313" key="4">
    <source>
        <dbReference type="EMBL" id="AHW64789.1"/>
    </source>
</evidence>
<dbReference type="AlphaFoldDB" id="X5DU62"/>
<feature type="domain" description="Adenylosuccinate lyase C-terminal" evidence="3">
    <location>
        <begin position="363"/>
        <end position="441"/>
    </location>
</feature>
<dbReference type="PANTHER" id="PTHR43172:SF2">
    <property type="entry name" value="ADENYLOSUCCINATE LYASE C-TERMINAL DOMAIN-CONTAINING PROTEIN"/>
    <property type="match status" value="1"/>
</dbReference>
<gene>
    <name evidence="4" type="ORF">CGLY_11720</name>
</gene>
<dbReference type="Pfam" id="PF00206">
    <property type="entry name" value="Lyase_1"/>
    <property type="match status" value="1"/>
</dbReference>
<dbReference type="RefSeq" id="WP_052540132.1">
    <property type="nucleotide sequence ID" value="NZ_CP006842.1"/>
</dbReference>
<evidence type="ECO:0000256" key="2">
    <source>
        <dbReference type="ARBA" id="ARBA00034772"/>
    </source>
</evidence>
<dbReference type="PANTHER" id="PTHR43172">
    <property type="entry name" value="ADENYLOSUCCINATE LYASE"/>
    <property type="match status" value="1"/>
</dbReference>
<dbReference type="OrthoDB" id="9768878at2"/>
<dbReference type="PRINTS" id="PR00145">
    <property type="entry name" value="ARGSUCLYASE"/>
</dbReference>
<dbReference type="GO" id="GO:0016829">
    <property type="term" value="F:lyase activity"/>
    <property type="evidence" value="ECO:0007669"/>
    <property type="project" value="UniProtKB-KW"/>
</dbReference>
<evidence type="ECO:0000256" key="1">
    <source>
        <dbReference type="ARBA" id="ARBA00023239"/>
    </source>
</evidence>
<evidence type="ECO:0000259" key="3">
    <source>
        <dbReference type="SMART" id="SM00998"/>
    </source>
</evidence>
<comment type="similarity">
    <text evidence="2">Belongs to the class-II fumarase/aspartase family.</text>
</comment>
<keyword evidence="5" id="KW-1185">Reference proteome</keyword>
<dbReference type="SUPFAM" id="SSF48557">
    <property type="entry name" value="L-aspartase-like"/>
    <property type="match status" value="1"/>
</dbReference>
<dbReference type="EMBL" id="CP006842">
    <property type="protein sequence ID" value="AHW64789.1"/>
    <property type="molecule type" value="Genomic_DNA"/>
</dbReference>
<dbReference type="Proteomes" id="UP000023703">
    <property type="component" value="Chromosome"/>
</dbReference>
<dbReference type="HOGENOM" id="CLU_030949_3_3_11"/>
<dbReference type="Pfam" id="PF10397">
    <property type="entry name" value="ADSL_C"/>
    <property type="match status" value="1"/>
</dbReference>
<reference evidence="4 5" key="1">
    <citation type="journal article" date="2015" name="Int. J. Syst. Evol. Microbiol.">
        <title>Revisiting Corynebacterium glyciniphilum (ex Kubota et al., 1972) sp. nov., nom. rev., isolated from putrefied banana.</title>
        <authorList>
            <person name="Al-Dilaimi A."/>
            <person name="Bednarz H."/>
            <person name="Lomker A."/>
            <person name="Niehaus K."/>
            <person name="Kalinowski J."/>
            <person name="Ruckert C."/>
        </authorList>
    </citation>
    <scope>NUCLEOTIDE SEQUENCE [LARGE SCALE GENOMIC DNA]</scope>
    <source>
        <strain evidence="4">AJ 3170</strain>
    </source>
</reference>
<dbReference type="KEGG" id="cgy:CGLY_11720"/>
<name>X5DU62_9CORY</name>
<dbReference type="InterPro" id="IPR022761">
    <property type="entry name" value="Fumarate_lyase_N"/>
</dbReference>
<dbReference type="Gene3D" id="1.10.40.30">
    <property type="entry name" value="Fumarase/aspartase (C-terminal domain)"/>
    <property type="match status" value="1"/>
</dbReference>